<dbReference type="SUPFAM" id="SSF50447">
    <property type="entry name" value="Translation proteins"/>
    <property type="match status" value="2"/>
</dbReference>
<evidence type="ECO:0000259" key="4">
    <source>
        <dbReference type="Pfam" id="PF14578"/>
    </source>
</evidence>
<dbReference type="PANTHER" id="PTHR43381">
    <property type="entry name" value="TRANSLATION INITIATION FACTOR IF-2-RELATED"/>
    <property type="match status" value="1"/>
</dbReference>
<dbReference type="Pfam" id="PF11987">
    <property type="entry name" value="IF-2"/>
    <property type="match status" value="1"/>
</dbReference>
<dbReference type="SUPFAM" id="SSF52156">
    <property type="entry name" value="Initiation factor IF2/eIF5b, domain 3"/>
    <property type="match status" value="1"/>
</dbReference>
<sequence length="393" mass="43074">MVKLTQTMMADRLMFVDHPEATVLEVKTMPGLGTTVDCVLVNGKLREGDKIVVCGLSGAVVTRIKALKTPQVMKEMRVKGELMDHKEVTAAIGVKIVAPGLETAVAGTSMFVVTPEDDEEELKIAAMADMADIFSKVDKGGEGVCVQASTLGSLEALLTFLASPDVNISVSGINIGPVHKKDVLRANVMNEKGSKSDSSAKKYAVILAFDVPVSREARELADELNVKIFTADIIYHLFDQFTAYVRQFKQQEQEAARYVAVFPCELKIIPSCVFNKRDPIVVGVEVIEGIAKVGTPLCVPSQGNIELGRIASMELNHKPVDLARAGQSVAMKIEAHSSEQQSRLYGRHFDHTDPLVSLISRESIDALKSHFRDDMSKDDWRLVIKLKKVFHIN</sequence>
<keyword evidence="6" id="KW-1185">Reference proteome</keyword>
<dbReference type="EMBL" id="MU069476">
    <property type="protein sequence ID" value="KAF5841812.1"/>
    <property type="molecule type" value="Genomic_DNA"/>
</dbReference>
<feature type="domain" description="Translation initiation factor IF- 2" evidence="3">
    <location>
        <begin position="120"/>
        <end position="241"/>
    </location>
</feature>
<proteinExistence type="predicted"/>
<gene>
    <name evidence="5" type="ORF">DUNSADRAFT_11127</name>
</gene>
<dbReference type="InterPro" id="IPR029459">
    <property type="entry name" value="EFTU-type"/>
</dbReference>
<reference evidence="5" key="1">
    <citation type="submission" date="2017-08" db="EMBL/GenBank/DDBJ databases">
        <authorList>
            <person name="Polle J.E."/>
            <person name="Barry K."/>
            <person name="Cushman J."/>
            <person name="Schmutz J."/>
            <person name="Tran D."/>
            <person name="Hathwaick L.T."/>
            <person name="Yim W.C."/>
            <person name="Jenkins J."/>
            <person name="Mckie-Krisberg Z.M."/>
            <person name="Prochnik S."/>
            <person name="Lindquist E."/>
            <person name="Dockter R.B."/>
            <person name="Adam C."/>
            <person name="Molina H."/>
            <person name="Bunkerborg J."/>
            <person name="Jin E."/>
            <person name="Buchheim M."/>
            <person name="Magnuson J."/>
        </authorList>
    </citation>
    <scope>NUCLEOTIDE SEQUENCE</scope>
    <source>
        <strain evidence="5">CCAP 19/18</strain>
    </source>
</reference>
<dbReference type="Gene3D" id="3.40.50.10050">
    <property type="entry name" value="Translation initiation factor IF- 2, domain 3"/>
    <property type="match status" value="1"/>
</dbReference>
<dbReference type="InterPro" id="IPR023115">
    <property type="entry name" value="TIF_IF2_dom3"/>
</dbReference>
<protein>
    <submittedName>
        <fullName evidence="5">Translation protein</fullName>
    </submittedName>
</protein>
<feature type="domain" description="Elongation factor Tu-type" evidence="4">
    <location>
        <begin position="263"/>
        <end position="336"/>
    </location>
</feature>
<name>A0ABQ7H4P0_DUNSA</name>
<dbReference type="PANTHER" id="PTHR43381:SF4">
    <property type="entry name" value="EUKARYOTIC TRANSLATION INITIATION FACTOR 5B"/>
    <property type="match status" value="1"/>
</dbReference>
<keyword evidence="1" id="KW-0547">Nucleotide-binding</keyword>
<evidence type="ECO:0000313" key="5">
    <source>
        <dbReference type="EMBL" id="KAF5841812.1"/>
    </source>
</evidence>
<keyword evidence="2" id="KW-0342">GTP-binding</keyword>
<evidence type="ECO:0000259" key="3">
    <source>
        <dbReference type="Pfam" id="PF11987"/>
    </source>
</evidence>
<comment type="caution">
    <text evidence="5">The sequence shown here is derived from an EMBL/GenBank/DDBJ whole genome shotgun (WGS) entry which is preliminary data.</text>
</comment>
<dbReference type="InterPro" id="IPR036925">
    <property type="entry name" value="TIF_IF2_dom3_sf"/>
</dbReference>
<dbReference type="Pfam" id="PF14578">
    <property type="entry name" value="GTP_EFTU_D4"/>
    <property type="match status" value="1"/>
</dbReference>
<evidence type="ECO:0000256" key="1">
    <source>
        <dbReference type="ARBA" id="ARBA00022741"/>
    </source>
</evidence>
<organism evidence="5 6">
    <name type="scientific">Dunaliella salina</name>
    <name type="common">Green alga</name>
    <name type="synonym">Protococcus salinus</name>
    <dbReference type="NCBI Taxonomy" id="3046"/>
    <lineage>
        <taxon>Eukaryota</taxon>
        <taxon>Viridiplantae</taxon>
        <taxon>Chlorophyta</taxon>
        <taxon>core chlorophytes</taxon>
        <taxon>Chlorophyceae</taxon>
        <taxon>CS clade</taxon>
        <taxon>Chlamydomonadales</taxon>
        <taxon>Dunaliellaceae</taxon>
        <taxon>Dunaliella</taxon>
    </lineage>
</organism>
<evidence type="ECO:0000313" key="6">
    <source>
        <dbReference type="Proteomes" id="UP000815325"/>
    </source>
</evidence>
<dbReference type="CDD" id="cd03703">
    <property type="entry name" value="aeIF5B_II"/>
    <property type="match status" value="1"/>
</dbReference>
<dbReference type="Proteomes" id="UP000815325">
    <property type="component" value="Unassembled WGS sequence"/>
</dbReference>
<dbReference type="Gene3D" id="2.40.30.10">
    <property type="entry name" value="Translation factors"/>
    <property type="match status" value="2"/>
</dbReference>
<dbReference type="InterPro" id="IPR015760">
    <property type="entry name" value="TIF_IF2"/>
</dbReference>
<accession>A0ABQ7H4P0</accession>
<evidence type="ECO:0000256" key="2">
    <source>
        <dbReference type="ARBA" id="ARBA00023134"/>
    </source>
</evidence>
<dbReference type="CDD" id="cd16266">
    <property type="entry name" value="IF2_aeIF5B_IV"/>
    <property type="match status" value="1"/>
</dbReference>
<dbReference type="InterPro" id="IPR009000">
    <property type="entry name" value="Transl_B-barrel_sf"/>
</dbReference>